<name>A0A2P2LS90_RHIMU</name>
<dbReference type="EMBL" id="GGEC01040340">
    <property type="protein sequence ID" value="MBX20824.1"/>
    <property type="molecule type" value="Transcribed_RNA"/>
</dbReference>
<protein>
    <submittedName>
        <fullName evidence="1">Uncharacterized protein</fullName>
    </submittedName>
</protein>
<proteinExistence type="predicted"/>
<sequence length="124" mass="14432">MFFWSFMHPGVDTAKSWLQYWMKLLYHMKVILMLSSQSLMQPQTTSQVILSKSRDIQRSTLGQLVETWCSTTGIGLKKTSLTSLKRTGIKLPLPSKSLEKMSFKRKYYSCFIQPSVPIFGHWVY</sequence>
<accession>A0A2P2LS90</accession>
<dbReference type="AlphaFoldDB" id="A0A2P2LS90"/>
<evidence type="ECO:0000313" key="1">
    <source>
        <dbReference type="EMBL" id="MBX20824.1"/>
    </source>
</evidence>
<organism evidence="1">
    <name type="scientific">Rhizophora mucronata</name>
    <name type="common">Asiatic mangrove</name>
    <dbReference type="NCBI Taxonomy" id="61149"/>
    <lineage>
        <taxon>Eukaryota</taxon>
        <taxon>Viridiplantae</taxon>
        <taxon>Streptophyta</taxon>
        <taxon>Embryophyta</taxon>
        <taxon>Tracheophyta</taxon>
        <taxon>Spermatophyta</taxon>
        <taxon>Magnoliopsida</taxon>
        <taxon>eudicotyledons</taxon>
        <taxon>Gunneridae</taxon>
        <taxon>Pentapetalae</taxon>
        <taxon>rosids</taxon>
        <taxon>fabids</taxon>
        <taxon>Malpighiales</taxon>
        <taxon>Rhizophoraceae</taxon>
        <taxon>Rhizophora</taxon>
    </lineage>
</organism>
<reference evidence="1" key="1">
    <citation type="submission" date="2018-02" db="EMBL/GenBank/DDBJ databases">
        <title>Rhizophora mucronata_Transcriptome.</title>
        <authorList>
            <person name="Meera S.P."/>
            <person name="Sreeshan A."/>
            <person name="Augustine A."/>
        </authorList>
    </citation>
    <scope>NUCLEOTIDE SEQUENCE</scope>
    <source>
        <tissue evidence="1">Leaf</tissue>
    </source>
</reference>